<dbReference type="PIRSF" id="PIRSF039032">
    <property type="entry name" value="HigB-2"/>
    <property type="match status" value="1"/>
</dbReference>
<sequence>MYSVIETPIFTKSADALLTIEERAELIRVLAANPRSGDLIPGLGGIRKMRFGASGRGKRGGYRVIWYVGSERIPVLALLIYGKNDQVDLTPDQKKALAAMAERLKRMDKERT</sequence>
<accession>A0A7W4PS02</accession>
<dbReference type="AlphaFoldDB" id="A0A7W4PS02"/>
<reference evidence="1 2" key="1">
    <citation type="submission" date="2020-04" db="EMBL/GenBank/DDBJ databases">
        <title>Description of novel Gluconacetobacter.</title>
        <authorList>
            <person name="Sombolestani A."/>
        </authorList>
    </citation>
    <scope>NUCLEOTIDE SEQUENCE [LARGE SCALE GENOMIC DNA]</scope>
    <source>
        <strain evidence="1 2">LMG 27800</strain>
    </source>
</reference>
<evidence type="ECO:0000313" key="1">
    <source>
        <dbReference type="EMBL" id="MBB2205899.1"/>
    </source>
</evidence>
<evidence type="ECO:0000313" key="2">
    <source>
        <dbReference type="Proteomes" id="UP000540556"/>
    </source>
</evidence>
<proteinExistence type="predicted"/>
<gene>
    <name evidence="1" type="ORF">HLH27_12870</name>
</gene>
<dbReference type="Proteomes" id="UP000540556">
    <property type="component" value="Unassembled WGS sequence"/>
</dbReference>
<protein>
    <submittedName>
        <fullName evidence="1">Type II toxin-antitoxin system RelE/ParE family toxin</fullName>
    </submittedName>
</protein>
<dbReference type="Pfam" id="PF06296">
    <property type="entry name" value="RelE"/>
    <property type="match status" value="1"/>
</dbReference>
<organism evidence="1 2">
    <name type="scientific">Gluconacetobacter takamatsuzukensis</name>
    <dbReference type="NCBI Taxonomy" id="1286190"/>
    <lineage>
        <taxon>Bacteria</taxon>
        <taxon>Pseudomonadati</taxon>
        <taxon>Pseudomonadota</taxon>
        <taxon>Alphaproteobacteria</taxon>
        <taxon>Acetobacterales</taxon>
        <taxon>Acetobacteraceae</taxon>
        <taxon>Gluconacetobacter</taxon>
    </lineage>
</organism>
<dbReference type="InterPro" id="IPR009387">
    <property type="entry name" value="HigB-2"/>
</dbReference>
<dbReference type="EMBL" id="JABEQK010000010">
    <property type="protein sequence ID" value="MBB2205899.1"/>
    <property type="molecule type" value="Genomic_DNA"/>
</dbReference>
<comment type="caution">
    <text evidence="1">The sequence shown here is derived from an EMBL/GenBank/DDBJ whole genome shotgun (WGS) entry which is preliminary data.</text>
</comment>
<keyword evidence="2" id="KW-1185">Reference proteome</keyword>
<name>A0A7W4PS02_9PROT</name>